<sequence>MGIASPSRRSFLSAASAGALVAAAGPLLGACGNDGGSGAGGKVTLEFWNIATTEPQKTQYPKVVQAFQAANPNVTVRMTALENEAYKAKMTAQTASGKLPDIFVSWGGGVLKQQVEAGLVEDLTRRAADLSATLNPLSMDAYRLDGKLYGVPYDMGMVGFWYNKKLFAKAGVKQPPATWSAFLDAVRRLKAAGVTPIALAGKEKWPGHYYWSYLAMRIGGGAVFKQAETSRDFSAPVFVDAGRRLKELADLQPFQQGYQGAGYPTPGGQAALMGTGRAAMELMGQWAPSVQEDAGGDLGADLGFFPFPTVEGGKGTLTEVFGGGNGHALRKGAPKEAMDFLRFFLNAENERMFVSSGAFMPVVKGAESAITDPNRKQVAQAMTGATGFQLFLDQAFAPAVGQQVNDSVAELIADRATPEQVTRAITQAARTQ</sequence>
<organism evidence="2 3">
    <name type="scientific">Actinomadura namibiensis</name>
    <dbReference type="NCBI Taxonomy" id="182080"/>
    <lineage>
        <taxon>Bacteria</taxon>
        <taxon>Bacillati</taxon>
        <taxon>Actinomycetota</taxon>
        <taxon>Actinomycetes</taxon>
        <taxon>Streptosporangiales</taxon>
        <taxon>Thermomonosporaceae</taxon>
        <taxon>Actinomadura</taxon>
    </lineage>
</organism>
<keyword evidence="1" id="KW-0732">Signal</keyword>
<dbReference type="PANTHER" id="PTHR43649">
    <property type="entry name" value="ARABINOSE-BINDING PROTEIN-RELATED"/>
    <property type="match status" value="1"/>
</dbReference>
<keyword evidence="3" id="KW-1185">Reference proteome</keyword>
<protein>
    <submittedName>
        <fullName evidence="2">Raffinose/stachyose/melibiose transport system substrate-binding protein</fullName>
    </submittedName>
</protein>
<feature type="signal peptide" evidence="1">
    <location>
        <begin position="1"/>
        <end position="29"/>
    </location>
</feature>
<dbReference type="InterPro" id="IPR006311">
    <property type="entry name" value="TAT_signal"/>
</dbReference>
<evidence type="ECO:0000313" key="2">
    <source>
        <dbReference type="EMBL" id="MBA8955291.1"/>
    </source>
</evidence>
<dbReference type="InterPro" id="IPR050490">
    <property type="entry name" value="Bact_solute-bd_prot1"/>
</dbReference>
<dbReference type="InterPro" id="IPR006059">
    <property type="entry name" value="SBP"/>
</dbReference>
<accession>A0A7W3LVV5</accession>
<dbReference type="Pfam" id="PF01547">
    <property type="entry name" value="SBP_bac_1"/>
    <property type="match status" value="1"/>
</dbReference>
<dbReference type="PROSITE" id="PS51318">
    <property type="entry name" value="TAT"/>
    <property type="match status" value="1"/>
</dbReference>
<dbReference type="PANTHER" id="PTHR43649:SF14">
    <property type="entry name" value="BLR3389 PROTEIN"/>
    <property type="match status" value="1"/>
</dbReference>
<reference evidence="2 3" key="1">
    <citation type="submission" date="2020-08" db="EMBL/GenBank/DDBJ databases">
        <title>Genomic Encyclopedia of Type Strains, Phase IV (KMG-IV): sequencing the most valuable type-strain genomes for metagenomic binning, comparative biology and taxonomic classification.</title>
        <authorList>
            <person name="Goeker M."/>
        </authorList>
    </citation>
    <scope>NUCLEOTIDE SEQUENCE [LARGE SCALE GENOMIC DNA]</scope>
    <source>
        <strain evidence="2 3">DSM 44197</strain>
    </source>
</reference>
<dbReference type="SUPFAM" id="SSF53850">
    <property type="entry name" value="Periplasmic binding protein-like II"/>
    <property type="match status" value="1"/>
</dbReference>
<feature type="chain" id="PRO_5031402116" evidence="1">
    <location>
        <begin position="30"/>
        <end position="432"/>
    </location>
</feature>
<gene>
    <name evidence="2" type="ORF">HNR61_006965</name>
</gene>
<proteinExistence type="predicted"/>
<evidence type="ECO:0000313" key="3">
    <source>
        <dbReference type="Proteomes" id="UP000572680"/>
    </source>
</evidence>
<dbReference type="Proteomes" id="UP000572680">
    <property type="component" value="Unassembled WGS sequence"/>
</dbReference>
<comment type="caution">
    <text evidence="2">The sequence shown here is derived from an EMBL/GenBank/DDBJ whole genome shotgun (WGS) entry which is preliminary data.</text>
</comment>
<name>A0A7W3LVV5_ACTNM</name>
<evidence type="ECO:0000256" key="1">
    <source>
        <dbReference type="SAM" id="SignalP"/>
    </source>
</evidence>
<dbReference type="AlphaFoldDB" id="A0A7W3LVV5"/>
<dbReference type="Gene3D" id="3.40.190.10">
    <property type="entry name" value="Periplasmic binding protein-like II"/>
    <property type="match status" value="2"/>
</dbReference>
<dbReference type="RefSeq" id="WP_182847288.1">
    <property type="nucleotide sequence ID" value="NZ_BAAALP010000002.1"/>
</dbReference>
<dbReference type="EMBL" id="JACJIA010000011">
    <property type="protein sequence ID" value="MBA8955291.1"/>
    <property type="molecule type" value="Genomic_DNA"/>
</dbReference>